<keyword evidence="5 6" id="KW-0449">Lipoprotein</keyword>
<keyword evidence="4" id="KW-0564">Palmitate</keyword>
<dbReference type="PANTHER" id="PTHR30429">
    <property type="entry name" value="D-METHIONINE-BINDING LIPOPROTEIN METQ"/>
    <property type="match status" value="1"/>
</dbReference>
<evidence type="ECO:0000313" key="8">
    <source>
        <dbReference type="EMBL" id="XCJ17306.1"/>
    </source>
</evidence>
<comment type="similarity">
    <text evidence="6">Belongs to the nlpA lipoprotein family.</text>
</comment>
<dbReference type="PANTHER" id="PTHR30429:SF1">
    <property type="entry name" value="D-METHIONINE-BINDING LIPOPROTEIN METQ-RELATED"/>
    <property type="match status" value="1"/>
</dbReference>
<dbReference type="SUPFAM" id="SSF53850">
    <property type="entry name" value="Periplasmic binding protein-like II"/>
    <property type="match status" value="1"/>
</dbReference>
<accession>A0AAU8IG65</accession>
<evidence type="ECO:0000256" key="7">
    <source>
        <dbReference type="PIRSR" id="PIRSR002854-1"/>
    </source>
</evidence>
<evidence type="ECO:0000256" key="4">
    <source>
        <dbReference type="ARBA" id="ARBA00023139"/>
    </source>
</evidence>
<evidence type="ECO:0000256" key="6">
    <source>
        <dbReference type="PIRNR" id="PIRNR002854"/>
    </source>
</evidence>
<comment type="subcellular location">
    <subcellularLocation>
        <location evidence="1">Membrane</location>
        <topology evidence="1">Lipid-anchor</topology>
    </subcellularLocation>
</comment>
<reference evidence="8" key="1">
    <citation type="submission" date="2024-06" db="EMBL/GenBank/DDBJ databases">
        <authorList>
            <person name="Fan A."/>
            <person name="Zhang F.Y."/>
            <person name="Zhang L."/>
        </authorList>
    </citation>
    <scope>NUCLEOTIDE SEQUENCE</scope>
    <source>
        <strain evidence="8">Y61</strain>
    </source>
</reference>
<evidence type="ECO:0000256" key="5">
    <source>
        <dbReference type="ARBA" id="ARBA00023288"/>
    </source>
</evidence>
<dbReference type="GO" id="GO:0016020">
    <property type="term" value="C:membrane"/>
    <property type="evidence" value="ECO:0007669"/>
    <property type="project" value="UniProtKB-SubCell"/>
</dbReference>
<dbReference type="RefSeq" id="WP_129929387.1">
    <property type="nucleotide sequence ID" value="NZ_CP159510.1"/>
</dbReference>
<protein>
    <recommendedName>
        <fullName evidence="6">Lipoprotein</fullName>
    </recommendedName>
</protein>
<sequence length="275" mass="30266">MRHLRKVLSAAFIFILVFVLSACGNGSGSSSGELSTKEVTVGVTSGPHQQVMEQVVKLAKKDGLTIHLKSFNDYNQPNIALNDGSLDANSYQTMPFLKDQIKNKNYKITDAFATVAYPLGIYSKAIKDLDQLKKGDKIAVPNDPANELRGLQLFEKAGVIKLKKGSGVTATKRDVVENPKNLEIIEMDAAQLPKQLDEVAAAAINTNFAMGAGLTVLKDAIFHEPLKNNPYPNYFVVRTENKDDEVIGKIKKYYQSQEVKDYIQKQFGGSVVPAW</sequence>
<dbReference type="Pfam" id="PF03180">
    <property type="entry name" value="Lipoprotein_9"/>
    <property type="match status" value="1"/>
</dbReference>
<dbReference type="PROSITE" id="PS51257">
    <property type="entry name" value="PROKAR_LIPOPROTEIN"/>
    <property type="match status" value="1"/>
</dbReference>
<evidence type="ECO:0000256" key="3">
    <source>
        <dbReference type="ARBA" id="ARBA00023136"/>
    </source>
</evidence>
<name>A0AAU8IG65_9BACL</name>
<dbReference type="AlphaFoldDB" id="A0AAU8IG65"/>
<proteinExistence type="inferred from homology"/>
<evidence type="ECO:0000256" key="2">
    <source>
        <dbReference type="ARBA" id="ARBA00022729"/>
    </source>
</evidence>
<dbReference type="PIRSF" id="PIRSF002854">
    <property type="entry name" value="MetQ"/>
    <property type="match status" value="1"/>
</dbReference>
<dbReference type="CDD" id="cd13526">
    <property type="entry name" value="PBP2_lipoprotein_MetQ_like"/>
    <property type="match status" value="1"/>
</dbReference>
<dbReference type="NCBIfam" id="TIGR00363">
    <property type="entry name" value="MetQ/NlpA family lipoprotein"/>
    <property type="match status" value="1"/>
</dbReference>
<evidence type="ECO:0000256" key="1">
    <source>
        <dbReference type="ARBA" id="ARBA00004635"/>
    </source>
</evidence>
<dbReference type="Gene3D" id="3.40.190.10">
    <property type="entry name" value="Periplasmic binding protein-like II"/>
    <property type="match status" value="2"/>
</dbReference>
<keyword evidence="2" id="KW-0732">Signal</keyword>
<gene>
    <name evidence="8" type="ORF">ABNN70_01870</name>
</gene>
<keyword evidence="3" id="KW-0472">Membrane</keyword>
<organism evidence="8">
    <name type="scientific">Sporolactobacillus sp. Y61</name>
    <dbReference type="NCBI Taxonomy" id="3160863"/>
    <lineage>
        <taxon>Bacteria</taxon>
        <taxon>Bacillati</taxon>
        <taxon>Bacillota</taxon>
        <taxon>Bacilli</taxon>
        <taxon>Bacillales</taxon>
        <taxon>Sporolactobacillaceae</taxon>
        <taxon>Sporolactobacillus</taxon>
    </lineage>
</organism>
<dbReference type="InterPro" id="IPR004872">
    <property type="entry name" value="Lipoprotein_NlpA"/>
</dbReference>
<feature type="lipid moiety-binding region" description="S-diacylglycerol cysteine" evidence="7">
    <location>
        <position position="23"/>
    </location>
</feature>
<dbReference type="EMBL" id="CP159510">
    <property type="protein sequence ID" value="XCJ17306.1"/>
    <property type="molecule type" value="Genomic_DNA"/>
</dbReference>